<dbReference type="GO" id="GO:0016485">
    <property type="term" value="P:protein processing"/>
    <property type="evidence" value="ECO:0007669"/>
    <property type="project" value="TreeGrafter"/>
</dbReference>
<dbReference type="InterPro" id="IPR008753">
    <property type="entry name" value="Peptidase_M13_N"/>
</dbReference>
<keyword evidence="3" id="KW-0645">Protease</keyword>
<dbReference type="PRINTS" id="PR00786">
    <property type="entry name" value="NEPRILYSIN"/>
</dbReference>
<feature type="region of interest" description="Disordered" evidence="8">
    <location>
        <begin position="306"/>
        <end position="331"/>
    </location>
</feature>
<keyword evidence="9" id="KW-0472">Membrane</keyword>
<dbReference type="PANTHER" id="PTHR11733:SF167">
    <property type="entry name" value="FI17812P1-RELATED"/>
    <property type="match status" value="1"/>
</dbReference>
<reference evidence="12" key="1">
    <citation type="submission" date="2011-04" db="EMBL/GenBank/DDBJ databases">
        <title>Evolution of plant cell wall degrading machinery underlies the functional diversity of forest fungi.</title>
        <authorList>
            <consortium name="US DOE Joint Genome Institute (JGI-PGF)"/>
            <person name="Eastwood D.C."/>
            <person name="Floudas D."/>
            <person name="Binder M."/>
            <person name="Majcherczyk A."/>
            <person name="Schneider P."/>
            <person name="Aerts A."/>
            <person name="Asiegbu F.O."/>
            <person name="Baker S.E."/>
            <person name="Barry K."/>
            <person name="Bendiksby M."/>
            <person name="Blumentritt M."/>
            <person name="Coutinho P.M."/>
            <person name="Cullen D."/>
            <person name="Cullen D."/>
            <person name="Gathman A."/>
            <person name="Goodell B."/>
            <person name="Henrissat B."/>
            <person name="Ihrmark K."/>
            <person name="Kauserud H."/>
            <person name="Kohler A."/>
            <person name="LaButti K."/>
            <person name="Lapidus A."/>
            <person name="Lavin J.L."/>
            <person name="Lee Y.-H."/>
            <person name="Lindquist E."/>
            <person name="Lilly W."/>
            <person name="Lucas S."/>
            <person name="Morin E."/>
            <person name="Murat C."/>
            <person name="Oguiza J.A."/>
            <person name="Park J."/>
            <person name="Pisabarro A.G."/>
            <person name="Riley R."/>
            <person name="Rosling A."/>
            <person name="Salamov A."/>
            <person name="Schmidt O."/>
            <person name="Schmutz J."/>
            <person name="Skrede I."/>
            <person name="Stenlid J."/>
            <person name="Wiebenga A."/>
            <person name="Xie X."/>
            <person name="Kues U."/>
            <person name="Hibbett D.S."/>
            <person name="Hoffmeister D."/>
            <person name="Hogberg N."/>
            <person name="Martin F."/>
            <person name="Grigoriev I.V."/>
            <person name="Watkinson S.C."/>
        </authorList>
    </citation>
    <scope>NUCLEOTIDE SEQUENCE</scope>
    <source>
        <strain evidence="12">S7.9</strain>
    </source>
</reference>
<dbReference type="GO" id="GO:0005886">
    <property type="term" value="C:plasma membrane"/>
    <property type="evidence" value="ECO:0007669"/>
    <property type="project" value="TreeGrafter"/>
</dbReference>
<evidence type="ECO:0000256" key="5">
    <source>
        <dbReference type="ARBA" id="ARBA00022801"/>
    </source>
</evidence>
<feature type="domain" description="Peptidase M13 C-terminal" evidence="10">
    <location>
        <begin position="605"/>
        <end position="815"/>
    </location>
</feature>
<keyword evidence="7" id="KW-0482">Metalloprotease</keyword>
<dbReference type="Pfam" id="PF05649">
    <property type="entry name" value="Peptidase_M13_N"/>
    <property type="match status" value="2"/>
</dbReference>
<keyword evidence="9" id="KW-0812">Transmembrane</keyword>
<evidence type="ECO:0000256" key="1">
    <source>
        <dbReference type="ARBA" id="ARBA00001947"/>
    </source>
</evidence>
<dbReference type="RefSeq" id="XP_007321393.1">
    <property type="nucleotide sequence ID" value="XM_007321331.1"/>
</dbReference>
<evidence type="ECO:0000256" key="3">
    <source>
        <dbReference type="ARBA" id="ARBA00022670"/>
    </source>
</evidence>
<feature type="transmembrane region" description="Helical" evidence="9">
    <location>
        <begin position="21"/>
        <end position="41"/>
    </location>
</feature>
<dbReference type="SUPFAM" id="SSF55486">
    <property type="entry name" value="Metalloproteases ('zincins'), catalytic domain"/>
    <property type="match status" value="2"/>
</dbReference>
<feature type="domain" description="Peptidase M13 N-terminal" evidence="11">
    <location>
        <begin position="82"/>
        <end position="269"/>
    </location>
</feature>
<evidence type="ECO:0000256" key="9">
    <source>
        <dbReference type="SAM" id="Phobius"/>
    </source>
</evidence>
<dbReference type="Pfam" id="PF01431">
    <property type="entry name" value="Peptidase_M13"/>
    <property type="match status" value="1"/>
</dbReference>
<dbReference type="AlphaFoldDB" id="F8P4S0"/>
<dbReference type="PANTHER" id="PTHR11733">
    <property type="entry name" value="ZINC METALLOPROTEASE FAMILY M13 NEPRILYSIN-RELATED"/>
    <property type="match status" value="1"/>
</dbReference>
<name>F8P4S0_SERL9</name>
<dbReference type="HOGENOM" id="CLU_006187_2_0_1"/>
<dbReference type="GeneID" id="18816753"/>
<feature type="domain" description="Peptidase M13 N-terminal" evidence="11">
    <location>
        <begin position="335"/>
        <end position="544"/>
    </location>
</feature>
<accession>F8P4S0</accession>
<evidence type="ECO:0000259" key="10">
    <source>
        <dbReference type="Pfam" id="PF01431"/>
    </source>
</evidence>
<evidence type="ECO:0000256" key="7">
    <source>
        <dbReference type="ARBA" id="ARBA00023049"/>
    </source>
</evidence>
<dbReference type="OrthoDB" id="6475849at2759"/>
<dbReference type="KEGG" id="sla:SERLADRAFT_451626"/>
<dbReference type="InterPro" id="IPR024079">
    <property type="entry name" value="MetalloPept_cat_dom_sf"/>
</dbReference>
<keyword evidence="6" id="KW-0862">Zinc</keyword>
<evidence type="ECO:0000256" key="8">
    <source>
        <dbReference type="SAM" id="MobiDB-lite"/>
    </source>
</evidence>
<evidence type="ECO:0000313" key="12">
    <source>
        <dbReference type="EMBL" id="EGO21607.1"/>
    </source>
</evidence>
<dbReference type="GO" id="GO:0046872">
    <property type="term" value="F:metal ion binding"/>
    <property type="evidence" value="ECO:0007669"/>
    <property type="project" value="UniProtKB-KW"/>
</dbReference>
<evidence type="ECO:0000259" key="11">
    <source>
        <dbReference type="Pfam" id="PF05649"/>
    </source>
</evidence>
<comment type="cofactor">
    <cofactor evidence="1">
        <name>Zn(2+)</name>
        <dbReference type="ChEBI" id="CHEBI:29105"/>
    </cofactor>
</comment>
<organism>
    <name type="scientific">Serpula lacrymans var. lacrymans (strain S7.9)</name>
    <name type="common">Dry rot fungus</name>
    <dbReference type="NCBI Taxonomy" id="578457"/>
    <lineage>
        <taxon>Eukaryota</taxon>
        <taxon>Fungi</taxon>
        <taxon>Dikarya</taxon>
        <taxon>Basidiomycota</taxon>
        <taxon>Agaricomycotina</taxon>
        <taxon>Agaricomycetes</taxon>
        <taxon>Agaricomycetidae</taxon>
        <taxon>Boletales</taxon>
        <taxon>Coniophorineae</taxon>
        <taxon>Serpulaceae</taxon>
        <taxon>Serpula</taxon>
    </lineage>
</organism>
<dbReference type="EMBL" id="GL945438">
    <property type="protein sequence ID" value="EGO21607.1"/>
    <property type="molecule type" value="Genomic_DNA"/>
</dbReference>
<dbReference type="Gene3D" id="3.40.390.10">
    <property type="entry name" value="Collagenase (Catalytic Domain)"/>
    <property type="match status" value="1"/>
</dbReference>
<evidence type="ECO:0000256" key="6">
    <source>
        <dbReference type="ARBA" id="ARBA00022833"/>
    </source>
</evidence>
<gene>
    <name evidence="12" type="ORF">SERLADRAFT_451626</name>
</gene>
<keyword evidence="9" id="KW-1133">Transmembrane helix</keyword>
<evidence type="ECO:0000256" key="2">
    <source>
        <dbReference type="ARBA" id="ARBA00007357"/>
    </source>
</evidence>
<dbReference type="Gene3D" id="1.10.1380.10">
    <property type="entry name" value="Neutral endopeptidase , domain2"/>
    <property type="match status" value="1"/>
</dbReference>
<protein>
    <recommendedName>
        <fullName evidence="13">Endothelin-converting enzyme 1</fullName>
    </recommendedName>
</protein>
<dbReference type="Proteomes" id="UP000008064">
    <property type="component" value="Unassembled WGS sequence"/>
</dbReference>
<dbReference type="InterPro" id="IPR018497">
    <property type="entry name" value="Peptidase_M13_C"/>
</dbReference>
<evidence type="ECO:0008006" key="13">
    <source>
        <dbReference type="Google" id="ProtNLM"/>
    </source>
</evidence>
<dbReference type="GO" id="GO:0004222">
    <property type="term" value="F:metalloendopeptidase activity"/>
    <property type="evidence" value="ECO:0007669"/>
    <property type="project" value="InterPro"/>
</dbReference>
<dbReference type="PROSITE" id="PS51885">
    <property type="entry name" value="NEPRILYSIN"/>
    <property type="match status" value="1"/>
</dbReference>
<proteinExistence type="inferred from homology"/>
<comment type="similarity">
    <text evidence="2">Belongs to the peptidase M13 family.</text>
</comment>
<evidence type="ECO:0000256" key="4">
    <source>
        <dbReference type="ARBA" id="ARBA00022723"/>
    </source>
</evidence>
<dbReference type="InterPro" id="IPR042089">
    <property type="entry name" value="Peptidase_M13_dom_2"/>
</dbReference>
<keyword evidence="5" id="KW-0378">Hydrolase</keyword>
<dbReference type="CDD" id="cd08662">
    <property type="entry name" value="M13"/>
    <property type="match status" value="1"/>
</dbReference>
<sequence>MTDYEPRPSTDQEPLTGFTKVLLVEVLILLLISSVFIGLFAGAQHKLNLRDGGGGGGEACFTPECVVLAASILSSLDTEQNPCDNFYDYANGGWLKSHPIPADKSNVGNFEIVAQENRQIIQSILESNMEVDPLSSSYDDQLLDKLRTLYKSCMDEPKLNYIGQEPLQRVVNTVKRFFKGKKSAAAATAPIAGPNQGLTNSLAFLHSRGVNALFEFYIDGDIGVDPNYMTLWFNQPSLGLPAKEYYKDRSVIEVYQDVVERLLISLNGEGDATEILYPVHEDGIVTSSSQAVMQVEKLEDTDHVWPPWPWPPWEGDDDGDDGDHDRPLPEDPLHRAHELAKKVVEFEAEIAAASLDLDLLQQDPFGTYNPVNINHLKSALPQIYFPDYFATFTPRAFPERVIITYLPYPASLSRILSKTSSEVVEAYLIVRAALEYGPHLGMSTEVWQATRTLQETLGGIKKGAVGERSEFCTQKVESALGFASGRYFVNETFGGDSKKKASDVITNIIETFESSLKHLQWMDKQSARAAAEKAEALRVKVGYPLSPNTLDAKAIVAYYSLVKVHVDTFFDNMMSAASSDGYKMWQKLGKRRNLDEWEMFASTVNAYYNPPGNEIVFPAGILRPPYFSQEWPGYLSYGSFGMVAAHELTHAFDSSGRLYNQHGKLEEWWTPATSEEFQSRQDCIIKQYSSYAIYDGKGGLVHVNGNLTSGENIGDTGLIQAYRAWKAQYQDSYDAGKEYLLPGMDYTREQLFFISFARTWAQNIREAAAVQRVLTDPHSPNRYRVDGTLFNIPEFAEAFKCPKGAKLNPPPEKQCIFWS</sequence>
<keyword evidence="4" id="KW-0479">Metal-binding</keyword>
<dbReference type="InterPro" id="IPR000718">
    <property type="entry name" value="Peptidase_M13"/>
</dbReference>